<dbReference type="EMBL" id="MFEH01000005">
    <property type="protein sequence ID" value="OGE73638.1"/>
    <property type="molecule type" value="Genomic_DNA"/>
</dbReference>
<dbReference type="GO" id="GO:0005737">
    <property type="term" value="C:cytoplasm"/>
    <property type="evidence" value="ECO:0007669"/>
    <property type="project" value="InterPro"/>
</dbReference>
<evidence type="ECO:0000259" key="7">
    <source>
        <dbReference type="Pfam" id="PF06560"/>
    </source>
</evidence>
<dbReference type="Proteomes" id="UP000177610">
    <property type="component" value="Unassembled WGS sequence"/>
</dbReference>
<feature type="domain" description="Glucose-6-phosphate isomerase prokaryote" evidence="7">
    <location>
        <begin position="35"/>
        <end position="209"/>
    </location>
</feature>
<name>A0A1F5N7R7_9BACT</name>
<evidence type="ECO:0000256" key="3">
    <source>
        <dbReference type="ARBA" id="ARBA00011952"/>
    </source>
</evidence>
<gene>
    <name evidence="8" type="ORF">A2717_03315</name>
</gene>
<keyword evidence="5" id="KW-0324">Glycolysis</keyword>
<dbReference type="CDD" id="cd02218">
    <property type="entry name" value="cupin_PGI"/>
    <property type="match status" value="1"/>
</dbReference>
<dbReference type="UniPathway" id="UPA00109">
    <property type="reaction ID" value="UER00181"/>
</dbReference>
<sequence>MIDLTKVSGLPMEVTDDFQLNLKPGVVESGQKFVRKLSEMEPVLFDRKAKPEQEELYHVYRGISLESDKTLTAVNHIQYDVTIIPPIMLGDEYNKTLGHYHQNIEGSTVAHPEIYEVLNGKALFLLQKMDPEMKNVITILAFEAGAGDKVIYPPNYGHIIVNIGAEVLVTANWISTDYKPLYEPIKEKEGMAIYVIRGKDGQPTFVKNENYENQPLMRKLTMNDKVRTDFGFDAQEPMYTAAIRNPKLLEFLNNPIKYAVQFSSLSS</sequence>
<dbReference type="InterPro" id="IPR010551">
    <property type="entry name" value="G6P_isomerase_prok"/>
</dbReference>
<evidence type="ECO:0000256" key="2">
    <source>
        <dbReference type="ARBA" id="ARBA00006542"/>
    </source>
</evidence>
<evidence type="ECO:0000256" key="1">
    <source>
        <dbReference type="ARBA" id="ARBA00004926"/>
    </source>
</evidence>
<comment type="similarity">
    <text evidence="2">Belongs to the archaeal-type GPI family.</text>
</comment>
<comment type="caution">
    <text evidence="8">The sequence shown here is derived from an EMBL/GenBank/DDBJ whole genome shotgun (WGS) entry which is preliminary data.</text>
</comment>
<dbReference type="Pfam" id="PF06560">
    <property type="entry name" value="GPI"/>
    <property type="match status" value="1"/>
</dbReference>
<dbReference type="STRING" id="1817821.A2717_03315"/>
<evidence type="ECO:0000256" key="5">
    <source>
        <dbReference type="ARBA" id="ARBA00023152"/>
    </source>
</evidence>
<dbReference type="Gene3D" id="2.60.120.10">
    <property type="entry name" value="Jelly Rolls"/>
    <property type="match status" value="1"/>
</dbReference>
<comment type="catalytic activity">
    <reaction evidence="6">
        <text>alpha-D-glucose 6-phosphate = beta-D-fructose 6-phosphate</text>
        <dbReference type="Rhea" id="RHEA:11816"/>
        <dbReference type="ChEBI" id="CHEBI:57634"/>
        <dbReference type="ChEBI" id="CHEBI:58225"/>
        <dbReference type="EC" id="5.3.1.9"/>
    </reaction>
</comment>
<dbReference type="GO" id="GO:0004347">
    <property type="term" value="F:glucose-6-phosphate isomerase activity"/>
    <property type="evidence" value="ECO:0007669"/>
    <property type="project" value="UniProtKB-EC"/>
</dbReference>
<dbReference type="InterPro" id="IPR014710">
    <property type="entry name" value="RmlC-like_jellyroll"/>
</dbReference>
<evidence type="ECO:0000256" key="4">
    <source>
        <dbReference type="ARBA" id="ARBA00022432"/>
    </source>
</evidence>
<dbReference type="EC" id="5.3.1.9" evidence="3"/>
<organism evidence="8 9">
    <name type="scientific">Candidatus Doudnabacteria bacterium RIFCSPHIGHO2_01_FULL_41_86</name>
    <dbReference type="NCBI Taxonomy" id="1817821"/>
    <lineage>
        <taxon>Bacteria</taxon>
        <taxon>Candidatus Doudnaibacteriota</taxon>
    </lineage>
</organism>
<protein>
    <recommendedName>
        <fullName evidence="3">glucose-6-phosphate isomerase</fullName>
        <ecNumber evidence="3">5.3.1.9</ecNumber>
    </recommendedName>
</protein>
<comment type="pathway">
    <text evidence="1">Carbohydrate degradation; glycolysis; D-glyceraldehyde 3-phosphate and glycerone phosphate from D-glucose: step 2/4.</text>
</comment>
<keyword evidence="4" id="KW-0312">Gluconeogenesis</keyword>
<dbReference type="GO" id="GO:0006096">
    <property type="term" value="P:glycolytic process"/>
    <property type="evidence" value="ECO:0007669"/>
    <property type="project" value="UniProtKB-UniPathway"/>
</dbReference>
<dbReference type="GO" id="GO:0006094">
    <property type="term" value="P:gluconeogenesis"/>
    <property type="evidence" value="ECO:0007669"/>
    <property type="project" value="UniProtKB-KW"/>
</dbReference>
<evidence type="ECO:0000256" key="6">
    <source>
        <dbReference type="ARBA" id="ARBA00029321"/>
    </source>
</evidence>
<dbReference type="AlphaFoldDB" id="A0A1F5N7R7"/>
<evidence type="ECO:0000313" key="9">
    <source>
        <dbReference type="Proteomes" id="UP000177610"/>
    </source>
</evidence>
<accession>A0A1F5N7R7</accession>
<proteinExistence type="inferred from homology"/>
<reference evidence="8 9" key="1">
    <citation type="journal article" date="2016" name="Nat. Commun.">
        <title>Thousands of microbial genomes shed light on interconnected biogeochemical processes in an aquifer system.</title>
        <authorList>
            <person name="Anantharaman K."/>
            <person name="Brown C.T."/>
            <person name="Hug L.A."/>
            <person name="Sharon I."/>
            <person name="Castelle C.J."/>
            <person name="Probst A.J."/>
            <person name="Thomas B.C."/>
            <person name="Singh A."/>
            <person name="Wilkins M.J."/>
            <person name="Karaoz U."/>
            <person name="Brodie E.L."/>
            <person name="Williams K.H."/>
            <person name="Hubbard S.S."/>
            <person name="Banfield J.F."/>
        </authorList>
    </citation>
    <scope>NUCLEOTIDE SEQUENCE [LARGE SCALE GENOMIC DNA]</scope>
</reference>
<dbReference type="InterPro" id="IPR011051">
    <property type="entry name" value="RmlC_Cupin_sf"/>
</dbReference>
<dbReference type="SUPFAM" id="SSF51182">
    <property type="entry name" value="RmlC-like cupins"/>
    <property type="match status" value="1"/>
</dbReference>
<evidence type="ECO:0000313" key="8">
    <source>
        <dbReference type="EMBL" id="OGE73638.1"/>
    </source>
</evidence>